<keyword evidence="6" id="KW-0808">Transferase</keyword>
<feature type="transmembrane region" description="Helical" evidence="5">
    <location>
        <begin position="99"/>
        <end position="120"/>
    </location>
</feature>
<evidence type="ECO:0000313" key="6">
    <source>
        <dbReference type="EMBL" id="MBB5719119.1"/>
    </source>
</evidence>
<accession>A0A840Z006</accession>
<reference evidence="6 7" key="1">
    <citation type="submission" date="2020-08" db="EMBL/GenBank/DDBJ databases">
        <title>Genomic Encyclopedia of Type Strains, Phase IV (KMG-IV): sequencing the most valuable type-strain genomes for metagenomic binning, comparative biology and taxonomic classification.</title>
        <authorList>
            <person name="Goeker M."/>
        </authorList>
    </citation>
    <scope>NUCLEOTIDE SEQUENCE [LARGE SCALE GENOMIC DNA]</scope>
    <source>
        <strain evidence="6 7">DSM 27203</strain>
    </source>
</reference>
<keyword evidence="4 5" id="KW-0472">Membrane</keyword>
<feature type="transmembrane region" description="Helical" evidence="5">
    <location>
        <begin position="300"/>
        <end position="325"/>
    </location>
</feature>
<dbReference type="Pfam" id="PF04140">
    <property type="entry name" value="ICMT"/>
    <property type="match status" value="1"/>
</dbReference>
<dbReference type="RefSeq" id="WP_184003550.1">
    <property type="nucleotide sequence ID" value="NZ_BAABIF010000012.1"/>
</dbReference>
<feature type="transmembrane region" description="Helical" evidence="5">
    <location>
        <begin position="51"/>
        <end position="69"/>
    </location>
</feature>
<evidence type="ECO:0000256" key="4">
    <source>
        <dbReference type="ARBA" id="ARBA00023136"/>
    </source>
</evidence>
<feature type="transmembrane region" description="Helical" evidence="5">
    <location>
        <begin position="225"/>
        <end position="244"/>
    </location>
</feature>
<evidence type="ECO:0000256" key="1">
    <source>
        <dbReference type="ARBA" id="ARBA00004141"/>
    </source>
</evidence>
<comment type="subcellular location">
    <subcellularLocation>
        <location evidence="1">Membrane</location>
        <topology evidence="1">Multi-pass membrane protein</topology>
    </subcellularLocation>
</comment>
<dbReference type="GO" id="GO:0004671">
    <property type="term" value="F:protein C-terminal S-isoprenylcysteine carboxyl O-methyltransferase activity"/>
    <property type="evidence" value="ECO:0007669"/>
    <property type="project" value="InterPro"/>
</dbReference>
<organism evidence="6 7">
    <name type="scientific">Stakelama sediminis</name>
    <dbReference type="NCBI Taxonomy" id="463200"/>
    <lineage>
        <taxon>Bacteria</taxon>
        <taxon>Pseudomonadati</taxon>
        <taxon>Pseudomonadota</taxon>
        <taxon>Alphaproteobacteria</taxon>
        <taxon>Sphingomonadales</taxon>
        <taxon>Sphingomonadaceae</taxon>
        <taxon>Stakelama</taxon>
    </lineage>
</organism>
<evidence type="ECO:0000256" key="5">
    <source>
        <dbReference type="SAM" id="Phobius"/>
    </source>
</evidence>
<sequence length="444" mass="49515">MFHDFALSRRTAADPRPRSAVSMGTGLAGLAGLALWVAIACHYRMDGPFAALTNLIFCGVPMVLWSVFVDKVHRNPSTGLDWSNPKPLRESFDISLTKLVGLWVTWVAIAGIYATGRFYWEDGYTFAMWCFRIGAPFLFALSIPYVLILDRYAKEPKDGAWALGAWLMGLDAPVAKQAIFNHLRSWGVKAFFLAFMLAIVPGGFANFVRGDTSQLWHDPVALSQWLITFMFVVDVAFATVGYILTVRPLDSHIRSANPFAVSWMAALICYPPFILMGDGGPLDYHPGTAEWTYWFQNHPVILAMIGAVLVILTAIYASATVAFGFRFSNLTHRGILTHGPYALSRHPAYLAKNLFWWLSTVPILTTGSWSDAARATVLMGVVSSVYYWRAKTEERHLALDPDYVEYSRWMERNAPVPRLIAWVKGKPRDVQPTPPIEGLNAAGQ</sequence>
<keyword evidence="3 5" id="KW-1133">Transmembrane helix</keyword>
<dbReference type="AlphaFoldDB" id="A0A840Z006"/>
<dbReference type="InterPro" id="IPR007269">
    <property type="entry name" value="ICMT_MeTrfase"/>
</dbReference>
<dbReference type="EMBL" id="JACIJI010000003">
    <property type="protein sequence ID" value="MBB5719119.1"/>
    <property type="molecule type" value="Genomic_DNA"/>
</dbReference>
<feature type="transmembrane region" description="Helical" evidence="5">
    <location>
        <begin position="20"/>
        <end position="39"/>
    </location>
</feature>
<evidence type="ECO:0000256" key="2">
    <source>
        <dbReference type="ARBA" id="ARBA00022692"/>
    </source>
</evidence>
<protein>
    <submittedName>
        <fullName evidence="6">Protein-S-isoprenylcysteine O-methyltransferase Ste14</fullName>
    </submittedName>
</protein>
<evidence type="ECO:0000256" key="3">
    <source>
        <dbReference type="ARBA" id="ARBA00022989"/>
    </source>
</evidence>
<gene>
    <name evidence="6" type="ORF">FHR23_002057</name>
</gene>
<proteinExistence type="predicted"/>
<dbReference type="GO" id="GO:0032259">
    <property type="term" value="P:methylation"/>
    <property type="evidence" value="ECO:0007669"/>
    <property type="project" value="UniProtKB-KW"/>
</dbReference>
<dbReference type="Gene3D" id="1.20.120.1630">
    <property type="match status" value="1"/>
</dbReference>
<keyword evidence="7" id="KW-1185">Reference proteome</keyword>
<dbReference type="GO" id="GO:0016020">
    <property type="term" value="C:membrane"/>
    <property type="evidence" value="ECO:0007669"/>
    <property type="project" value="UniProtKB-SubCell"/>
</dbReference>
<feature type="transmembrane region" description="Helical" evidence="5">
    <location>
        <begin position="126"/>
        <end position="148"/>
    </location>
</feature>
<dbReference type="Proteomes" id="UP000554342">
    <property type="component" value="Unassembled WGS sequence"/>
</dbReference>
<keyword evidence="2 5" id="KW-0812">Transmembrane</keyword>
<feature type="transmembrane region" description="Helical" evidence="5">
    <location>
        <begin position="256"/>
        <end position="275"/>
    </location>
</feature>
<evidence type="ECO:0000313" key="7">
    <source>
        <dbReference type="Proteomes" id="UP000554342"/>
    </source>
</evidence>
<keyword evidence="6" id="KW-0489">Methyltransferase</keyword>
<feature type="transmembrane region" description="Helical" evidence="5">
    <location>
        <begin position="186"/>
        <end position="205"/>
    </location>
</feature>
<comment type="caution">
    <text evidence="6">The sequence shown here is derived from an EMBL/GenBank/DDBJ whole genome shotgun (WGS) entry which is preliminary data.</text>
</comment>
<name>A0A840Z006_9SPHN</name>